<dbReference type="GO" id="GO:0008270">
    <property type="term" value="F:zinc ion binding"/>
    <property type="evidence" value="ECO:0007669"/>
    <property type="project" value="InterPro"/>
</dbReference>
<feature type="region of interest" description="Disordered" evidence="4">
    <location>
        <begin position="198"/>
        <end position="225"/>
    </location>
</feature>
<dbReference type="GO" id="GO:0006351">
    <property type="term" value="P:DNA-templated transcription"/>
    <property type="evidence" value="ECO:0007669"/>
    <property type="project" value="InterPro"/>
</dbReference>
<dbReference type="CDD" id="cd12148">
    <property type="entry name" value="fungal_TF_MHR"/>
    <property type="match status" value="1"/>
</dbReference>
<dbReference type="CDD" id="cd00067">
    <property type="entry name" value="GAL4"/>
    <property type="match status" value="1"/>
</dbReference>
<dbReference type="PANTHER" id="PTHR47431">
    <property type="entry name" value="ZN(II)2CYS6 TRANSCRIPTION FACTOR (EUROFUNG)-RELATED"/>
    <property type="match status" value="1"/>
</dbReference>
<feature type="region of interest" description="Disordered" evidence="4">
    <location>
        <begin position="140"/>
        <end position="159"/>
    </location>
</feature>
<dbReference type="PROSITE" id="PS50048">
    <property type="entry name" value="ZN2_CY6_FUNGAL_2"/>
    <property type="match status" value="1"/>
</dbReference>
<organism evidence="6 7">
    <name type="scientific">Lachancea dasiensis</name>
    <dbReference type="NCBI Taxonomy" id="1072105"/>
    <lineage>
        <taxon>Eukaryota</taxon>
        <taxon>Fungi</taxon>
        <taxon>Dikarya</taxon>
        <taxon>Ascomycota</taxon>
        <taxon>Saccharomycotina</taxon>
        <taxon>Saccharomycetes</taxon>
        <taxon>Saccharomycetales</taxon>
        <taxon>Saccharomycetaceae</taxon>
        <taxon>Lachancea</taxon>
    </lineage>
</organism>
<evidence type="ECO:0000256" key="3">
    <source>
        <dbReference type="ARBA" id="ARBA00023242"/>
    </source>
</evidence>
<accession>A0A1G4IT86</accession>
<dbReference type="GO" id="GO:0003677">
    <property type="term" value="F:DNA binding"/>
    <property type="evidence" value="ECO:0007669"/>
    <property type="project" value="InterPro"/>
</dbReference>
<dbReference type="GO" id="GO:0000981">
    <property type="term" value="F:DNA-binding transcription factor activity, RNA polymerase II-specific"/>
    <property type="evidence" value="ECO:0007669"/>
    <property type="project" value="InterPro"/>
</dbReference>
<dbReference type="InterPro" id="IPR036864">
    <property type="entry name" value="Zn2-C6_fun-type_DNA-bd_sf"/>
</dbReference>
<name>A0A1G4IT86_9SACH</name>
<proteinExistence type="predicted"/>
<dbReference type="Pfam" id="PF00172">
    <property type="entry name" value="Zn_clus"/>
    <property type="match status" value="1"/>
</dbReference>
<evidence type="ECO:0000256" key="4">
    <source>
        <dbReference type="SAM" id="MobiDB-lite"/>
    </source>
</evidence>
<dbReference type="SMART" id="SM00066">
    <property type="entry name" value="GAL4"/>
    <property type="match status" value="1"/>
</dbReference>
<dbReference type="PANTHER" id="PTHR47431:SF1">
    <property type="entry name" value="ZN(II)2CYS6 TRANSCRIPTION FACTOR (EUROFUNG)"/>
    <property type="match status" value="1"/>
</dbReference>
<keyword evidence="7" id="KW-1185">Reference proteome</keyword>
<reference evidence="6" key="1">
    <citation type="submission" date="2016-03" db="EMBL/GenBank/DDBJ databases">
        <authorList>
            <person name="Ploux O."/>
        </authorList>
    </citation>
    <scope>NUCLEOTIDE SEQUENCE [LARGE SCALE GENOMIC DNA]</scope>
</reference>
<feature type="region of interest" description="Disordered" evidence="4">
    <location>
        <begin position="672"/>
        <end position="693"/>
    </location>
</feature>
<dbReference type="AlphaFoldDB" id="A0A1G4IT86"/>
<evidence type="ECO:0000256" key="2">
    <source>
        <dbReference type="ARBA" id="ARBA00022833"/>
    </source>
</evidence>
<evidence type="ECO:0000256" key="1">
    <source>
        <dbReference type="ARBA" id="ARBA00022723"/>
    </source>
</evidence>
<dbReference type="Pfam" id="PF04082">
    <property type="entry name" value="Fungal_trans"/>
    <property type="match status" value="1"/>
</dbReference>
<evidence type="ECO:0000259" key="5">
    <source>
        <dbReference type="PROSITE" id="PS50048"/>
    </source>
</evidence>
<keyword evidence="1" id="KW-0479">Metal-binding</keyword>
<gene>
    <name evidence="6" type="ORF">LADA_0B03840G</name>
</gene>
<dbReference type="Gene3D" id="4.10.240.10">
    <property type="entry name" value="Zn(2)-C6 fungal-type DNA-binding domain"/>
    <property type="match status" value="1"/>
</dbReference>
<dbReference type="EMBL" id="LT598456">
    <property type="protein sequence ID" value="SCU79889.1"/>
    <property type="molecule type" value="Genomic_DNA"/>
</dbReference>
<sequence>MHNRDKSSSEKKRRVARRACLACRDKKVKCDGEVVGPELGSLKCSNCANSGIECIFVASHRGGRRAGRKILDHDQGPVSHHRMLPKHPLGLPGGPFAPPPPPPHMPLPFPFPPHHHRHPFFSSPWDPPHQLPYDRYQHHHRYHHHHHHHRGGRRRGFHSSFHNLTMPLPLADAARNRPAFDVRPVEETRSPHQNLFQEVRGSSPQAGSSSQKFHLPDPPLRNLAPESTEKLVPSLAKIALSSDSLQRPGTLPDESPNLTLPRNSPYHQLGFMINGKFSEKELEECGFPSWNYCLDCFNCFFTYVHPQFKILESPTNFLTNFRPTHNTSLSHAVLLCGAMYLQSDQYNAQLPYQHLVEKYWDELDILALLQTLLIMAFYNIRFSSNREQAEKYLAHAARLVVHSNIPNEYDQQNLEKLILVASLRVKMQKEALLTVVWRLYYTIYETRLFYNDMKLCSELFSPPDDGRSLEEILIPNTLPFCADGLSEFGDVLGCVEQNHLRKTLWKGNEASNTNEFYLRTVQVLNNLVSPQKIPLNVDVAKIERSVNRGLVRFQDGFAVVDFHTLASKVMLLEIRLRLALSGSSKLSSLCAQDIGTSSFAVTFLQGQEEFDILSSGDVTLSKLLELFLIIQDIVELLSFTNFCSDAFSKGFSHPFIKLSSASHAAPGFPENYNPRSQSFRESQPAGKSSNSRQIYGRARESLETNTALRSYHIFWQQLPPLLGKLICQTVPLQVLLLLFSKNSKYVDKDVCPRLVYFDEDRILDNEASTNLKDNMLRCFQFKDIEPEVLNLRHTNIILKSICDNRTMLEKLDLSLDAASHIFDTLDKNGLFQTNIQHCKDWTKRQFTHIF</sequence>
<protein>
    <submittedName>
        <fullName evidence="6">LADA_0B03840g1_1</fullName>
    </submittedName>
</protein>
<dbReference type="InterPro" id="IPR007219">
    <property type="entry name" value="XnlR_reg_dom"/>
</dbReference>
<dbReference type="SUPFAM" id="SSF57701">
    <property type="entry name" value="Zn2/Cys6 DNA-binding domain"/>
    <property type="match status" value="1"/>
</dbReference>
<evidence type="ECO:0000313" key="7">
    <source>
        <dbReference type="Proteomes" id="UP000190274"/>
    </source>
</evidence>
<feature type="compositionally biased region" description="Polar residues" evidence="4">
    <location>
        <begin position="198"/>
        <end position="212"/>
    </location>
</feature>
<dbReference type="Proteomes" id="UP000190274">
    <property type="component" value="Chromosome B"/>
</dbReference>
<feature type="domain" description="Zn(2)-C6 fungal-type" evidence="5">
    <location>
        <begin position="19"/>
        <end position="56"/>
    </location>
</feature>
<dbReference type="InterPro" id="IPR001138">
    <property type="entry name" value="Zn2Cys6_DnaBD"/>
</dbReference>
<keyword evidence="3" id="KW-0539">Nucleus</keyword>
<evidence type="ECO:0000313" key="6">
    <source>
        <dbReference type="EMBL" id="SCU79889.1"/>
    </source>
</evidence>
<feature type="compositionally biased region" description="Polar residues" evidence="4">
    <location>
        <begin position="673"/>
        <end position="693"/>
    </location>
</feature>
<dbReference type="STRING" id="1266660.A0A1G4IT86"/>
<feature type="compositionally biased region" description="Basic residues" evidence="4">
    <location>
        <begin position="140"/>
        <end position="157"/>
    </location>
</feature>
<keyword evidence="2" id="KW-0862">Zinc</keyword>
<dbReference type="OrthoDB" id="4070208at2759"/>